<comment type="caution">
    <text evidence="1">The sequence shown here is derived from an EMBL/GenBank/DDBJ whole genome shotgun (WGS) entry which is preliminary data.</text>
</comment>
<evidence type="ECO:0000313" key="1">
    <source>
        <dbReference type="EMBL" id="MPC74721.1"/>
    </source>
</evidence>
<dbReference type="AlphaFoldDB" id="A0A5B7HP75"/>
<name>A0A5B7HP75_PORTR</name>
<gene>
    <name evidence="1" type="ORF">E2C01_069095</name>
</gene>
<accession>A0A5B7HP75</accession>
<dbReference type="Proteomes" id="UP000324222">
    <property type="component" value="Unassembled WGS sequence"/>
</dbReference>
<proteinExistence type="predicted"/>
<protein>
    <submittedName>
        <fullName evidence="1">Uncharacterized protein</fullName>
    </submittedName>
</protein>
<dbReference type="EMBL" id="VSRR010039573">
    <property type="protein sequence ID" value="MPC74721.1"/>
    <property type="molecule type" value="Genomic_DNA"/>
</dbReference>
<evidence type="ECO:0000313" key="2">
    <source>
        <dbReference type="Proteomes" id="UP000324222"/>
    </source>
</evidence>
<keyword evidence="2" id="KW-1185">Reference proteome</keyword>
<organism evidence="1 2">
    <name type="scientific">Portunus trituberculatus</name>
    <name type="common">Swimming crab</name>
    <name type="synonym">Neptunus trituberculatus</name>
    <dbReference type="NCBI Taxonomy" id="210409"/>
    <lineage>
        <taxon>Eukaryota</taxon>
        <taxon>Metazoa</taxon>
        <taxon>Ecdysozoa</taxon>
        <taxon>Arthropoda</taxon>
        <taxon>Crustacea</taxon>
        <taxon>Multicrustacea</taxon>
        <taxon>Malacostraca</taxon>
        <taxon>Eumalacostraca</taxon>
        <taxon>Eucarida</taxon>
        <taxon>Decapoda</taxon>
        <taxon>Pleocyemata</taxon>
        <taxon>Brachyura</taxon>
        <taxon>Eubrachyura</taxon>
        <taxon>Portunoidea</taxon>
        <taxon>Portunidae</taxon>
        <taxon>Portuninae</taxon>
        <taxon>Portunus</taxon>
    </lineage>
</organism>
<reference evidence="1 2" key="1">
    <citation type="submission" date="2019-05" db="EMBL/GenBank/DDBJ databases">
        <title>Another draft genome of Portunus trituberculatus and its Hox gene families provides insights of decapod evolution.</title>
        <authorList>
            <person name="Jeong J.-H."/>
            <person name="Song I."/>
            <person name="Kim S."/>
            <person name="Choi T."/>
            <person name="Kim D."/>
            <person name="Ryu S."/>
            <person name="Kim W."/>
        </authorList>
    </citation>
    <scope>NUCLEOTIDE SEQUENCE [LARGE SCALE GENOMIC DNA]</scope>
    <source>
        <tissue evidence="1">Muscle</tissue>
    </source>
</reference>
<sequence length="72" mass="7805">MRSSTKKVNRLIGAAVVQWNHVCFGVRVVSKRTGSNPVHGPSVGWDFSLGAKVSYRVDFEIGGTTKSIPFSP</sequence>